<keyword evidence="3" id="KW-1185">Reference proteome</keyword>
<dbReference type="InterPro" id="IPR012337">
    <property type="entry name" value="RNaseH-like_sf"/>
</dbReference>
<dbReference type="Gene3D" id="3.30.420.10">
    <property type="entry name" value="Ribonuclease H-like superfamily/Ribonuclease H"/>
    <property type="match status" value="1"/>
</dbReference>
<name>A0AAW1RL13_9CHLO</name>
<dbReference type="InterPro" id="IPR001584">
    <property type="entry name" value="Integrase_cat-core"/>
</dbReference>
<reference evidence="2 3" key="1">
    <citation type="journal article" date="2024" name="Nat. Commun.">
        <title>Phylogenomics reveals the evolutionary origins of lichenization in chlorophyte algae.</title>
        <authorList>
            <person name="Puginier C."/>
            <person name="Libourel C."/>
            <person name="Otte J."/>
            <person name="Skaloud P."/>
            <person name="Haon M."/>
            <person name="Grisel S."/>
            <person name="Petersen M."/>
            <person name="Berrin J.G."/>
            <person name="Delaux P.M."/>
            <person name="Dal Grande F."/>
            <person name="Keller J."/>
        </authorList>
    </citation>
    <scope>NUCLEOTIDE SEQUENCE [LARGE SCALE GENOMIC DNA]</scope>
    <source>
        <strain evidence="2 3">SAG 2145</strain>
    </source>
</reference>
<evidence type="ECO:0000313" key="2">
    <source>
        <dbReference type="EMBL" id="KAK9834434.1"/>
    </source>
</evidence>
<protein>
    <recommendedName>
        <fullName evidence="1">Integrase catalytic domain-containing protein</fullName>
    </recommendedName>
</protein>
<evidence type="ECO:0000313" key="3">
    <source>
        <dbReference type="Proteomes" id="UP001438707"/>
    </source>
</evidence>
<dbReference type="SUPFAM" id="SSF53098">
    <property type="entry name" value="Ribonuclease H-like"/>
    <property type="match status" value="1"/>
</dbReference>
<dbReference type="PANTHER" id="PTHR37984:SF15">
    <property type="entry name" value="INTEGRASE CATALYTIC DOMAIN-CONTAINING PROTEIN"/>
    <property type="match status" value="1"/>
</dbReference>
<dbReference type="InterPro" id="IPR050951">
    <property type="entry name" value="Retrovirus_Pol_polyprotein"/>
</dbReference>
<sequence>MAAAGDALKHKECILLIVDYFTKVAEFEPISDKYPTTISRVFLNSWVYRYGAPQYVTSDNVTEFQAEFNALLCRLGAKHIFTSVEHAKDHRLSPPGQATS</sequence>
<dbReference type="PROSITE" id="PS50994">
    <property type="entry name" value="INTEGRASE"/>
    <property type="match status" value="1"/>
</dbReference>
<organism evidence="2 3">
    <name type="scientific">Apatococcus lobatus</name>
    <dbReference type="NCBI Taxonomy" id="904363"/>
    <lineage>
        <taxon>Eukaryota</taxon>
        <taxon>Viridiplantae</taxon>
        <taxon>Chlorophyta</taxon>
        <taxon>core chlorophytes</taxon>
        <taxon>Trebouxiophyceae</taxon>
        <taxon>Chlorellales</taxon>
        <taxon>Chlorellaceae</taxon>
        <taxon>Apatococcus</taxon>
    </lineage>
</organism>
<proteinExistence type="predicted"/>
<dbReference type="GO" id="GO:0003676">
    <property type="term" value="F:nucleic acid binding"/>
    <property type="evidence" value="ECO:0007669"/>
    <property type="project" value="InterPro"/>
</dbReference>
<dbReference type="AlphaFoldDB" id="A0AAW1RL13"/>
<evidence type="ECO:0000259" key="1">
    <source>
        <dbReference type="PROSITE" id="PS50994"/>
    </source>
</evidence>
<gene>
    <name evidence="2" type="ORF">WJX74_001711</name>
</gene>
<dbReference type="GO" id="GO:0015074">
    <property type="term" value="P:DNA integration"/>
    <property type="evidence" value="ECO:0007669"/>
    <property type="project" value="InterPro"/>
</dbReference>
<dbReference type="InterPro" id="IPR036397">
    <property type="entry name" value="RNaseH_sf"/>
</dbReference>
<feature type="domain" description="Integrase catalytic" evidence="1">
    <location>
        <begin position="1"/>
        <end position="100"/>
    </location>
</feature>
<dbReference type="EMBL" id="JALJOS010000009">
    <property type="protein sequence ID" value="KAK9834434.1"/>
    <property type="molecule type" value="Genomic_DNA"/>
</dbReference>
<accession>A0AAW1RL13</accession>
<dbReference type="PANTHER" id="PTHR37984">
    <property type="entry name" value="PROTEIN CBG26694"/>
    <property type="match status" value="1"/>
</dbReference>
<comment type="caution">
    <text evidence="2">The sequence shown here is derived from an EMBL/GenBank/DDBJ whole genome shotgun (WGS) entry which is preliminary data.</text>
</comment>
<dbReference type="Proteomes" id="UP001438707">
    <property type="component" value="Unassembled WGS sequence"/>
</dbReference>